<dbReference type="AlphaFoldDB" id="A0A4D6M4H4"/>
<organism evidence="1 2">
    <name type="scientific">Vigna unguiculata</name>
    <name type="common">Cowpea</name>
    <dbReference type="NCBI Taxonomy" id="3917"/>
    <lineage>
        <taxon>Eukaryota</taxon>
        <taxon>Viridiplantae</taxon>
        <taxon>Streptophyta</taxon>
        <taxon>Embryophyta</taxon>
        <taxon>Tracheophyta</taxon>
        <taxon>Spermatophyta</taxon>
        <taxon>Magnoliopsida</taxon>
        <taxon>eudicotyledons</taxon>
        <taxon>Gunneridae</taxon>
        <taxon>Pentapetalae</taxon>
        <taxon>rosids</taxon>
        <taxon>fabids</taxon>
        <taxon>Fabales</taxon>
        <taxon>Fabaceae</taxon>
        <taxon>Papilionoideae</taxon>
        <taxon>50 kb inversion clade</taxon>
        <taxon>NPAAA clade</taxon>
        <taxon>indigoferoid/millettioid clade</taxon>
        <taxon>Phaseoleae</taxon>
        <taxon>Vigna</taxon>
    </lineage>
</organism>
<dbReference type="EMBL" id="CP039350">
    <property type="protein sequence ID" value="QCD95663.1"/>
    <property type="molecule type" value="Genomic_DNA"/>
</dbReference>
<accession>A0A4D6M4H4</accession>
<dbReference type="Proteomes" id="UP000501690">
    <property type="component" value="Linkage Group LG6"/>
</dbReference>
<name>A0A4D6M4H4_VIGUN</name>
<protein>
    <submittedName>
        <fullName evidence="1">Uncharacterized protein</fullName>
    </submittedName>
</protein>
<sequence length="98" mass="10962">MTLDNPKVEVQLVKLDFHGHDLSSVGLEEGIHEDITMEEEEELLIHDDIEDSTTKVSSASPSVSLNFHFRTTGCHVGGCVSVVWCLGVRKERIKKKDE</sequence>
<reference evidence="1 2" key="1">
    <citation type="submission" date="2019-04" db="EMBL/GenBank/DDBJ databases">
        <title>An improved genome assembly and genetic linkage map for asparagus bean, Vigna unguiculata ssp. sesquipedialis.</title>
        <authorList>
            <person name="Xia Q."/>
            <person name="Zhang R."/>
            <person name="Dong Y."/>
        </authorList>
    </citation>
    <scope>NUCLEOTIDE SEQUENCE [LARGE SCALE GENOMIC DNA]</scope>
    <source>
        <tissue evidence="1">Leaf</tissue>
    </source>
</reference>
<keyword evidence="2" id="KW-1185">Reference proteome</keyword>
<evidence type="ECO:0000313" key="2">
    <source>
        <dbReference type="Proteomes" id="UP000501690"/>
    </source>
</evidence>
<evidence type="ECO:0000313" key="1">
    <source>
        <dbReference type="EMBL" id="QCD95663.1"/>
    </source>
</evidence>
<proteinExistence type="predicted"/>
<gene>
    <name evidence="1" type="ORF">DEO72_LG6g358</name>
</gene>